<gene>
    <name evidence="1" type="ORF">CGI_10005772</name>
</gene>
<reference evidence="1" key="1">
    <citation type="journal article" date="2012" name="Nature">
        <title>The oyster genome reveals stress adaptation and complexity of shell formation.</title>
        <authorList>
            <person name="Zhang G."/>
            <person name="Fang X."/>
            <person name="Guo X."/>
            <person name="Li L."/>
            <person name="Luo R."/>
            <person name="Xu F."/>
            <person name="Yang P."/>
            <person name="Zhang L."/>
            <person name="Wang X."/>
            <person name="Qi H."/>
            <person name="Xiong Z."/>
            <person name="Que H."/>
            <person name="Xie Y."/>
            <person name="Holland P.W."/>
            <person name="Paps J."/>
            <person name="Zhu Y."/>
            <person name="Wu F."/>
            <person name="Chen Y."/>
            <person name="Wang J."/>
            <person name="Peng C."/>
            <person name="Meng J."/>
            <person name="Yang L."/>
            <person name="Liu J."/>
            <person name="Wen B."/>
            <person name="Zhang N."/>
            <person name="Huang Z."/>
            <person name="Zhu Q."/>
            <person name="Feng Y."/>
            <person name="Mount A."/>
            <person name="Hedgecock D."/>
            <person name="Xu Z."/>
            <person name="Liu Y."/>
            <person name="Domazet-Loso T."/>
            <person name="Du Y."/>
            <person name="Sun X."/>
            <person name="Zhang S."/>
            <person name="Liu B."/>
            <person name="Cheng P."/>
            <person name="Jiang X."/>
            <person name="Li J."/>
            <person name="Fan D."/>
            <person name="Wang W."/>
            <person name="Fu W."/>
            <person name="Wang T."/>
            <person name="Wang B."/>
            <person name="Zhang J."/>
            <person name="Peng Z."/>
            <person name="Li Y."/>
            <person name="Li N."/>
            <person name="Wang J."/>
            <person name="Chen M."/>
            <person name="He Y."/>
            <person name="Tan F."/>
            <person name="Song X."/>
            <person name="Zheng Q."/>
            <person name="Huang R."/>
            <person name="Yang H."/>
            <person name="Du X."/>
            <person name="Chen L."/>
            <person name="Yang M."/>
            <person name="Gaffney P.M."/>
            <person name="Wang S."/>
            <person name="Luo L."/>
            <person name="She Z."/>
            <person name="Ming Y."/>
            <person name="Huang W."/>
            <person name="Zhang S."/>
            <person name="Huang B."/>
            <person name="Zhang Y."/>
            <person name="Qu T."/>
            <person name="Ni P."/>
            <person name="Miao G."/>
            <person name="Wang J."/>
            <person name="Wang Q."/>
            <person name="Steinberg C.E."/>
            <person name="Wang H."/>
            <person name="Li N."/>
            <person name="Qian L."/>
            <person name="Zhang G."/>
            <person name="Li Y."/>
            <person name="Yang H."/>
            <person name="Liu X."/>
            <person name="Wang J."/>
            <person name="Yin Y."/>
            <person name="Wang J."/>
        </authorList>
    </citation>
    <scope>NUCLEOTIDE SEQUENCE [LARGE SCALE GENOMIC DNA]</scope>
    <source>
        <strain evidence="1">05x7-T-G4-1.051#20</strain>
    </source>
</reference>
<protein>
    <submittedName>
        <fullName evidence="1">Uncharacterized protein</fullName>
    </submittedName>
</protein>
<organism evidence="1">
    <name type="scientific">Magallana gigas</name>
    <name type="common">Pacific oyster</name>
    <name type="synonym">Crassostrea gigas</name>
    <dbReference type="NCBI Taxonomy" id="29159"/>
    <lineage>
        <taxon>Eukaryota</taxon>
        <taxon>Metazoa</taxon>
        <taxon>Spiralia</taxon>
        <taxon>Lophotrochozoa</taxon>
        <taxon>Mollusca</taxon>
        <taxon>Bivalvia</taxon>
        <taxon>Autobranchia</taxon>
        <taxon>Pteriomorphia</taxon>
        <taxon>Ostreida</taxon>
        <taxon>Ostreoidea</taxon>
        <taxon>Ostreidae</taxon>
        <taxon>Magallana</taxon>
    </lineage>
</organism>
<name>K1QYE1_MAGGI</name>
<dbReference type="HOGENOM" id="CLU_2796445_0_0_1"/>
<dbReference type="EMBL" id="JH816307">
    <property type="protein sequence ID" value="EKC26536.1"/>
    <property type="molecule type" value="Genomic_DNA"/>
</dbReference>
<accession>K1QYE1</accession>
<sequence>MSKQRKETDGLSMFANPYLYANQNWIQMINATTCGYKSLNFLREQRKANAETSLIARTKPLTGYVIRG</sequence>
<dbReference type="AlphaFoldDB" id="K1QYE1"/>
<evidence type="ECO:0000313" key="1">
    <source>
        <dbReference type="EMBL" id="EKC26536.1"/>
    </source>
</evidence>
<proteinExistence type="predicted"/>
<dbReference type="InParanoid" id="K1QYE1"/>